<feature type="region of interest" description="Disordered" evidence="1">
    <location>
        <begin position="731"/>
        <end position="838"/>
    </location>
</feature>
<organism evidence="3">
    <name type="scientific">Absidia glauca</name>
    <name type="common">Pin mould</name>
    <dbReference type="NCBI Taxonomy" id="4829"/>
    <lineage>
        <taxon>Eukaryota</taxon>
        <taxon>Fungi</taxon>
        <taxon>Fungi incertae sedis</taxon>
        <taxon>Mucoromycota</taxon>
        <taxon>Mucoromycotina</taxon>
        <taxon>Mucoromycetes</taxon>
        <taxon>Mucorales</taxon>
        <taxon>Cunninghamellaceae</taxon>
        <taxon>Absidia</taxon>
    </lineage>
</organism>
<evidence type="ECO:0000256" key="1">
    <source>
        <dbReference type="SAM" id="MobiDB-lite"/>
    </source>
</evidence>
<feature type="transmembrane region" description="Helical" evidence="2">
    <location>
        <begin position="134"/>
        <end position="156"/>
    </location>
</feature>
<feature type="transmembrane region" description="Helical" evidence="2">
    <location>
        <begin position="163"/>
        <end position="182"/>
    </location>
</feature>
<protein>
    <submittedName>
        <fullName evidence="3">Uncharacterized protein</fullName>
    </submittedName>
</protein>
<evidence type="ECO:0000313" key="4">
    <source>
        <dbReference type="Proteomes" id="UP000078561"/>
    </source>
</evidence>
<feature type="transmembrane region" description="Helical" evidence="2">
    <location>
        <begin position="108"/>
        <end position="128"/>
    </location>
</feature>
<feature type="compositionally biased region" description="Pro residues" evidence="1">
    <location>
        <begin position="940"/>
        <end position="953"/>
    </location>
</feature>
<proteinExistence type="predicted"/>
<feature type="region of interest" description="Disordered" evidence="1">
    <location>
        <begin position="936"/>
        <end position="960"/>
    </location>
</feature>
<keyword evidence="2" id="KW-0472">Membrane</keyword>
<name>A0A163JY62_ABSGL</name>
<feature type="compositionally biased region" description="Polar residues" evidence="1">
    <location>
        <begin position="576"/>
        <end position="585"/>
    </location>
</feature>
<feature type="compositionally biased region" description="Low complexity" evidence="1">
    <location>
        <begin position="533"/>
        <end position="567"/>
    </location>
</feature>
<accession>A0A163JY62</accession>
<dbReference type="Proteomes" id="UP000078561">
    <property type="component" value="Unassembled WGS sequence"/>
</dbReference>
<sequence>MVYFTSRPFSTNVSTESTVSGNMKEERQPLQPKANSKDHVYHSMSPTLATSSCTGAFTSHLGRSTLPWTSSSLVDQCYKDVPSTLQSSYSQLDANDTIAKELMWMTKWALVACLFCPVSGTLIALYLNKHDDPSVWLMQCTQPVLVVAWGILVLLWHQHRPACFTWAQYLCLLTLLSLTPLLTTFSSLSYALLSLVSLCLCIFHMVQRLIHANTHRHSACQHDSHTIANEIQEAALLILTTFEQVLPSLLLTTAPQELLSACSVAMPITSISAIHTALKQLCHISSQPTAAHRSPLQRQMFDIGELCQNVGDCLAGLAAKLDVNLVLYHSESNLHHTRVIGDEATLRSALLDLLRNILEGSTPGACIEMGLNVVAVDNKKTALLLFDIIHTCSSAIPDHLSSMSILLPASSLTAQLVDSLGGHISVDNLSNSRTRFKVKVEMHMEDDSTGDPLPALGNADHVTTTSSLHKSYHHIKFANEPTIQELSRFMGHLKGLKMVLHAKEQSAFAKHLTGCLASWNCDISHVSVSRLDDSLVSTPTPSPSSTNGGLSDSTTVTTPLSSSPTTDAQSRRYQHDSGTQSSTHIPSPVTEEEQLLSTPPAFVLIDDHLLTLERTLLEFRTRSSPEQRRPSHGSTTATTTAILHFTSMANYNSMRDIIQWASTLSTPYAMPRIVVVPKPSGPRRYLTALHTAWHNAMVEPHYIPIATSPTSPVPTVLLSSMLSQVIDPASIFTPDQHPRRSSSSAQPYDGACFDRASPSDAALTRRRSHQHDLLAEGTHSPQQPEGLFTTPDPPPIPPMDGGTPLSTEPCPVIDLPTPLSPPPPPSSSPPDPDGTKPVVSRTIKLVKRKKKDKGPSFANVVRQQDWRSPVIFVTAVRRLLNVPLAGNYRGTDSVVLGILEWLEKKIVEWGCMQALIDFEGWRRWKRSAHDVTRLVAPLSTHPPPSPSPPPPPDTNNNEAQTTRKGVVLPGAIGLNKRRCSTVMPLEPRTRGDLRRKAIAKKSFSLDDYMRSATFAG</sequence>
<feature type="region of interest" description="Disordered" evidence="1">
    <location>
        <begin position="533"/>
        <end position="593"/>
    </location>
</feature>
<dbReference type="STRING" id="4829.A0A163JY62"/>
<feature type="region of interest" description="Disordered" evidence="1">
    <location>
        <begin position="1"/>
        <end position="38"/>
    </location>
</feature>
<keyword evidence="2" id="KW-1133">Transmembrane helix</keyword>
<reference evidence="3" key="1">
    <citation type="submission" date="2016-04" db="EMBL/GenBank/DDBJ databases">
        <authorList>
            <person name="Evans L.H."/>
            <person name="Alamgir A."/>
            <person name="Owens N."/>
            <person name="Weber N.D."/>
            <person name="Virtaneva K."/>
            <person name="Barbian K."/>
            <person name="Babar A."/>
            <person name="Rosenke K."/>
        </authorList>
    </citation>
    <scope>NUCLEOTIDE SEQUENCE [LARGE SCALE GENOMIC DNA]</scope>
    <source>
        <strain evidence="3">CBS 101.48</strain>
    </source>
</reference>
<evidence type="ECO:0000313" key="3">
    <source>
        <dbReference type="EMBL" id="SAM02843.1"/>
    </source>
</evidence>
<gene>
    <name evidence="3" type="primary">ABSGL_08659.1 scaffold 10421</name>
</gene>
<keyword evidence="2" id="KW-0812">Transmembrane</keyword>
<keyword evidence="4" id="KW-1185">Reference proteome</keyword>
<evidence type="ECO:0000256" key="2">
    <source>
        <dbReference type="SAM" id="Phobius"/>
    </source>
</evidence>
<dbReference type="OrthoDB" id="21225at2759"/>
<dbReference type="InParanoid" id="A0A163JY62"/>
<dbReference type="AlphaFoldDB" id="A0A163JY62"/>
<feature type="compositionally biased region" description="Polar residues" evidence="1">
    <location>
        <begin position="7"/>
        <end position="21"/>
    </location>
</feature>
<feature type="compositionally biased region" description="Pro residues" evidence="1">
    <location>
        <begin position="818"/>
        <end position="832"/>
    </location>
</feature>
<dbReference type="EMBL" id="LT554016">
    <property type="protein sequence ID" value="SAM02843.1"/>
    <property type="molecule type" value="Genomic_DNA"/>
</dbReference>